<evidence type="ECO:0000256" key="1">
    <source>
        <dbReference type="ARBA" id="ARBA00008754"/>
    </source>
</evidence>
<dbReference type="Pfam" id="PF02502">
    <property type="entry name" value="LacAB_rpiB"/>
    <property type="match status" value="1"/>
</dbReference>
<gene>
    <name evidence="5" type="primary">rpiB</name>
    <name evidence="5" type="ORF">DWX20_07830</name>
</gene>
<feature type="active site" description="Proton acceptor" evidence="3">
    <location>
        <position position="65"/>
    </location>
</feature>
<dbReference type="Proteomes" id="UP000284731">
    <property type="component" value="Unassembled WGS sequence"/>
</dbReference>
<feature type="binding site" evidence="4">
    <location>
        <position position="132"/>
    </location>
    <ligand>
        <name>D-ribulose 5-phosphate</name>
        <dbReference type="ChEBI" id="CHEBI:58121"/>
    </ligand>
</feature>
<dbReference type="NCBIfam" id="TIGR01120">
    <property type="entry name" value="rpiB"/>
    <property type="match status" value="1"/>
</dbReference>
<dbReference type="InterPro" id="IPR036569">
    <property type="entry name" value="RpiB_LacA_LacB_sf"/>
</dbReference>
<dbReference type="SUPFAM" id="SSF89623">
    <property type="entry name" value="Ribose/Galactose isomerase RpiB/AlsB"/>
    <property type="match status" value="1"/>
</dbReference>
<feature type="binding site" evidence="4">
    <location>
        <begin position="66"/>
        <end position="70"/>
    </location>
    <ligand>
        <name>D-ribulose 5-phosphate</name>
        <dbReference type="ChEBI" id="CHEBI:58121"/>
    </ligand>
</feature>
<feature type="binding site" evidence="4">
    <location>
        <position position="109"/>
    </location>
    <ligand>
        <name>D-ribulose 5-phosphate</name>
        <dbReference type="ChEBI" id="CHEBI:58121"/>
    </ligand>
</feature>
<organism evidence="5 6">
    <name type="scientific">Solobacterium moorei</name>
    <dbReference type="NCBI Taxonomy" id="102148"/>
    <lineage>
        <taxon>Bacteria</taxon>
        <taxon>Bacillati</taxon>
        <taxon>Bacillota</taxon>
        <taxon>Erysipelotrichia</taxon>
        <taxon>Erysipelotrichales</taxon>
        <taxon>Erysipelotrichaceae</taxon>
        <taxon>Solobacterium</taxon>
    </lineage>
</organism>
<protein>
    <submittedName>
        <fullName evidence="5">Ribose 5-phosphate isomerase B</fullName>
        <ecNumber evidence="5">5.3.1.6</ecNumber>
    </submittedName>
</protein>
<accession>A0A412PCY8</accession>
<evidence type="ECO:0000313" key="6">
    <source>
        <dbReference type="Proteomes" id="UP000284731"/>
    </source>
</evidence>
<dbReference type="RefSeq" id="WP_118765095.1">
    <property type="nucleotide sequence ID" value="NZ_CABJCF010000003.1"/>
</dbReference>
<dbReference type="AlphaFoldDB" id="A0A412PCY8"/>
<dbReference type="InterPro" id="IPR051812">
    <property type="entry name" value="SPI_LacAB/RpiB"/>
</dbReference>
<dbReference type="InterPro" id="IPR003500">
    <property type="entry name" value="RpiB_LacA_LacB"/>
</dbReference>
<dbReference type="GO" id="GO:0004751">
    <property type="term" value="F:ribose-5-phosphate isomerase activity"/>
    <property type="evidence" value="ECO:0007669"/>
    <property type="project" value="UniProtKB-EC"/>
</dbReference>
<dbReference type="EMBL" id="QRWX01000003">
    <property type="protein sequence ID" value="RGT55062.1"/>
    <property type="molecule type" value="Genomic_DNA"/>
</dbReference>
<dbReference type="NCBIfam" id="TIGR00689">
    <property type="entry name" value="rpiB_lacA_lacB"/>
    <property type="match status" value="1"/>
</dbReference>
<dbReference type="PANTHER" id="PTHR43732:SF1">
    <property type="entry name" value="RIBOSE 5-PHOSPHATE ISOMERASE"/>
    <property type="match status" value="1"/>
</dbReference>
<evidence type="ECO:0000256" key="3">
    <source>
        <dbReference type="PIRSR" id="PIRSR005384-1"/>
    </source>
</evidence>
<name>A0A412PCY8_9FIRM</name>
<feature type="binding site" evidence="4">
    <location>
        <position position="99"/>
    </location>
    <ligand>
        <name>D-ribulose 5-phosphate</name>
        <dbReference type="ChEBI" id="CHEBI:58121"/>
    </ligand>
</feature>
<evidence type="ECO:0000256" key="4">
    <source>
        <dbReference type="PIRSR" id="PIRSR005384-2"/>
    </source>
</evidence>
<dbReference type="NCBIfam" id="NF004051">
    <property type="entry name" value="PRK05571.1"/>
    <property type="match status" value="1"/>
</dbReference>
<dbReference type="EC" id="5.3.1.6" evidence="5"/>
<dbReference type="InterPro" id="IPR004785">
    <property type="entry name" value="RpiB"/>
</dbReference>
<comment type="caution">
    <text evidence="5">The sequence shown here is derived from an EMBL/GenBank/DDBJ whole genome shotgun (WGS) entry which is preliminary data.</text>
</comment>
<keyword evidence="2 5" id="KW-0413">Isomerase</keyword>
<dbReference type="PANTHER" id="PTHR43732">
    <property type="entry name" value="RIBOSE 5-PHOSPHATE ISOMERASE-RELATED"/>
    <property type="match status" value="1"/>
</dbReference>
<evidence type="ECO:0000256" key="2">
    <source>
        <dbReference type="ARBA" id="ARBA00023235"/>
    </source>
</evidence>
<proteinExistence type="inferred from homology"/>
<dbReference type="Gene3D" id="3.40.1400.10">
    <property type="entry name" value="Sugar-phosphate isomerase, RpiB/LacA/LacB"/>
    <property type="match status" value="1"/>
</dbReference>
<dbReference type="PIRSF" id="PIRSF005384">
    <property type="entry name" value="RpiB_LacA_B"/>
    <property type="match status" value="1"/>
</dbReference>
<dbReference type="GO" id="GO:0005975">
    <property type="term" value="P:carbohydrate metabolic process"/>
    <property type="evidence" value="ECO:0007669"/>
    <property type="project" value="InterPro"/>
</dbReference>
<evidence type="ECO:0000313" key="5">
    <source>
        <dbReference type="EMBL" id="RGT55062.1"/>
    </source>
</evidence>
<reference evidence="5 6" key="1">
    <citation type="submission" date="2018-08" db="EMBL/GenBank/DDBJ databases">
        <title>A genome reference for cultivated species of the human gut microbiota.</title>
        <authorList>
            <person name="Zou Y."/>
            <person name="Xue W."/>
            <person name="Luo G."/>
        </authorList>
    </citation>
    <scope>NUCLEOTIDE SEQUENCE [LARGE SCALE GENOMIC DNA]</scope>
    <source>
        <strain evidence="5 6">AF18-46</strain>
    </source>
</reference>
<feature type="active site" description="Proton donor" evidence="3">
    <location>
        <position position="98"/>
    </location>
</feature>
<comment type="similarity">
    <text evidence="1">Belongs to the LacAB/RpiB family.</text>
</comment>
<sequence>MRIGIANDHASVEMKKELVAYLESQGHEVINYGTDLSESTDYPIWGEKVSMAVVNGEVDRGIAICGTGVGIGIACNKVRGIRACICSEPYSARYSRLHNDANIIAFGSRVIGIETAKMLVDEFVNTEFEGGRHERRVNMVMDIEARNF</sequence>
<feature type="binding site" evidence="4">
    <location>
        <begin position="8"/>
        <end position="9"/>
    </location>
    <ligand>
        <name>D-ribulose 5-phosphate</name>
        <dbReference type="ChEBI" id="CHEBI:58121"/>
    </ligand>
</feature>
<feature type="binding site" evidence="4">
    <location>
        <position position="136"/>
    </location>
    <ligand>
        <name>D-ribulose 5-phosphate</name>
        <dbReference type="ChEBI" id="CHEBI:58121"/>
    </ligand>
</feature>